<evidence type="ECO:0000313" key="2">
    <source>
        <dbReference type="EMBL" id="GAA1699123.1"/>
    </source>
</evidence>
<evidence type="ECO:0000256" key="1">
    <source>
        <dbReference type="SAM" id="MobiDB-lite"/>
    </source>
</evidence>
<organism evidence="2 3">
    <name type="scientific">Dietzia cercidiphylli</name>
    <dbReference type="NCBI Taxonomy" id="498199"/>
    <lineage>
        <taxon>Bacteria</taxon>
        <taxon>Bacillati</taxon>
        <taxon>Actinomycetota</taxon>
        <taxon>Actinomycetes</taxon>
        <taxon>Mycobacteriales</taxon>
        <taxon>Dietziaceae</taxon>
        <taxon>Dietzia</taxon>
    </lineage>
</organism>
<name>A0ABN2I5W9_9ACTN</name>
<dbReference type="EMBL" id="BAAAQG010000003">
    <property type="protein sequence ID" value="GAA1699123.1"/>
    <property type="molecule type" value="Genomic_DNA"/>
</dbReference>
<proteinExistence type="predicted"/>
<feature type="region of interest" description="Disordered" evidence="1">
    <location>
        <begin position="44"/>
        <end position="68"/>
    </location>
</feature>
<comment type="caution">
    <text evidence="2">The sequence shown here is derived from an EMBL/GenBank/DDBJ whole genome shotgun (WGS) entry which is preliminary data.</text>
</comment>
<dbReference type="Proteomes" id="UP001500383">
    <property type="component" value="Unassembled WGS sequence"/>
</dbReference>
<accession>A0ABN2I5W9</accession>
<protein>
    <recommendedName>
        <fullName evidence="4">Transposase</fullName>
    </recommendedName>
</protein>
<gene>
    <name evidence="2" type="ORF">GCM10009831_04230</name>
</gene>
<evidence type="ECO:0008006" key="4">
    <source>
        <dbReference type="Google" id="ProtNLM"/>
    </source>
</evidence>
<reference evidence="2 3" key="1">
    <citation type="journal article" date="2019" name="Int. J. Syst. Evol. Microbiol.">
        <title>The Global Catalogue of Microorganisms (GCM) 10K type strain sequencing project: providing services to taxonomists for standard genome sequencing and annotation.</title>
        <authorList>
            <consortium name="The Broad Institute Genomics Platform"/>
            <consortium name="The Broad Institute Genome Sequencing Center for Infectious Disease"/>
            <person name="Wu L."/>
            <person name="Ma J."/>
        </authorList>
    </citation>
    <scope>NUCLEOTIDE SEQUENCE [LARGE SCALE GENOMIC DNA]</scope>
    <source>
        <strain evidence="2 3">JCM 16002</strain>
    </source>
</reference>
<keyword evidence="3" id="KW-1185">Reference proteome</keyword>
<sequence>MRAKRTLDTDVEMGRTRTCNWLYEYNSHRLGKQRSPPRKRSFILVQASENRRQNKVTYNGSEKKHRGT</sequence>
<evidence type="ECO:0000313" key="3">
    <source>
        <dbReference type="Proteomes" id="UP001500383"/>
    </source>
</evidence>